<dbReference type="AlphaFoldDB" id="A0A6J4RV78"/>
<evidence type="ECO:0000313" key="1">
    <source>
        <dbReference type="EMBL" id="CAA9476055.1"/>
    </source>
</evidence>
<sequence length="156" mass="16416">MKNWFLSGVVKWTVLSVLALFFVAGCGKDEDTPPLFQGQSKTYILYNYSTGSPVEAGSFTFTELQNGGASAAINVSTGYRVAGVKFKATITVADAQGVELVYADLGDVDGTLGTGAKNPIISSGTNTPIKYNDLISKVGYTLKVMNGNNVQAKGTI</sequence>
<reference evidence="1" key="1">
    <citation type="submission" date="2020-02" db="EMBL/GenBank/DDBJ databases">
        <authorList>
            <person name="Meier V. D."/>
        </authorList>
    </citation>
    <scope>NUCLEOTIDE SEQUENCE</scope>
    <source>
        <strain evidence="1">AVDCRST_MAG96</strain>
    </source>
</reference>
<name>A0A6J4RV78_9BACT</name>
<organism evidence="1">
    <name type="scientific">uncultured Segetibacter sp</name>
    <dbReference type="NCBI Taxonomy" id="481133"/>
    <lineage>
        <taxon>Bacteria</taxon>
        <taxon>Pseudomonadati</taxon>
        <taxon>Bacteroidota</taxon>
        <taxon>Chitinophagia</taxon>
        <taxon>Chitinophagales</taxon>
        <taxon>Chitinophagaceae</taxon>
        <taxon>Segetibacter</taxon>
        <taxon>environmental samples</taxon>
    </lineage>
</organism>
<dbReference type="EMBL" id="CADCVN010000273">
    <property type="protein sequence ID" value="CAA9476055.1"/>
    <property type="molecule type" value="Genomic_DNA"/>
</dbReference>
<gene>
    <name evidence="1" type="ORF">AVDCRST_MAG96-720</name>
</gene>
<accession>A0A6J4RV78</accession>
<evidence type="ECO:0008006" key="2">
    <source>
        <dbReference type="Google" id="ProtNLM"/>
    </source>
</evidence>
<proteinExistence type="predicted"/>
<protein>
    <recommendedName>
        <fullName evidence="2">CHRD domain-containing protein</fullName>
    </recommendedName>
</protein>
<dbReference type="PROSITE" id="PS51257">
    <property type="entry name" value="PROKAR_LIPOPROTEIN"/>
    <property type="match status" value="1"/>
</dbReference>